<comment type="caution">
    <text evidence="2">The sequence shown here is derived from an EMBL/GenBank/DDBJ whole genome shotgun (WGS) entry which is preliminary data.</text>
</comment>
<dbReference type="AlphaFoldDB" id="A0A1G2DWN3"/>
<proteinExistence type="predicted"/>
<evidence type="ECO:0000313" key="2">
    <source>
        <dbReference type="EMBL" id="OGZ17946.1"/>
    </source>
</evidence>
<evidence type="ECO:0000313" key="3">
    <source>
        <dbReference type="Proteomes" id="UP000178893"/>
    </source>
</evidence>
<reference evidence="2 3" key="1">
    <citation type="journal article" date="2016" name="Nat. Commun.">
        <title>Thousands of microbial genomes shed light on interconnected biogeochemical processes in an aquifer system.</title>
        <authorList>
            <person name="Anantharaman K."/>
            <person name="Brown C.T."/>
            <person name="Hug L.A."/>
            <person name="Sharon I."/>
            <person name="Castelle C.J."/>
            <person name="Probst A.J."/>
            <person name="Thomas B.C."/>
            <person name="Singh A."/>
            <person name="Wilkins M.J."/>
            <person name="Karaoz U."/>
            <person name="Brodie E.L."/>
            <person name="Williams K.H."/>
            <person name="Hubbard S.S."/>
            <person name="Banfield J.F."/>
        </authorList>
    </citation>
    <scope>NUCLEOTIDE SEQUENCE [LARGE SCALE GENOMIC DNA]</scope>
</reference>
<feature type="transmembrane region" description="Helical" evidence="1">
    <location>
        <begin position="41"/>
        <end position="66"/>
    </location>
</feature>
<dbReference type="EMBL" id="MHLW01000021">
    <property type="protein sequence ID" value="OGZ17946.1"/>
    <property type="molecule type" value="Genomic_DNA"/>
</dbReference>
<feature type="transmembrane region" description="Helical" evidence="1">
    <location>
        <begin position="6"/>
        <end position="29"/>
    </location>
</feature>
<keyword evidence="1" id="KW-1133">Transmembrane helix</keyword>
<name>A0A1G2DWN3_9BACT</name>
<sequence>MVSSGVMGIGLFVGILGAISALCLSLLVFCSIEKHSASYAAIAVFTGLIAIFLFTVCGIICGYGFVH</sequence>
<keyword evidence="1" id="KW-0812">Transmembrane</keyword>
<accession>A0A1G2DWN3</accession>
<evidence type="ECO:0000256" key="1">
    <source>
        <dbReference type="SAM" id="Phobius"/>
    </source>
</evidence>
<gene>
    <name evidence="2" type="ORF">A2V72_00405</name>
</gene>
<organism evidence="2 3">
    <name type="scientific">Candidatus Nealsonbacteria bacterium RBG_13_37_56</name>
    <dbReference type="NCBI Taxonomy" id="1801661"/>
    <lineage>
        <taxon>Bacteria</taxon>
        <taxon>Candidatus Nealsoniibacteriota</taxon>
    </lineage>
</organism>
<dbReference type="Proteomes" id="UP000178893">
    <property type="component" value="Unassembled WGS sequence"/>
</dbReference>
<keyword evidence="1" id="KW-0472">Membrane</keyword>
<protein>
    <submittedName>
        <fullName evidence="2">Uncharacterized protein</fullName>
    </submittedName>
</protein>